<evidence type="ECO:0000256" key="1">
    <source>
        <dbReference type="SAM" id="MobiDB-lite"/>
    </source>
</evidence>
<name>A0A8B7NZE0_HYAAZ</name>
<gene>
    <name evidence="4 5 6 7 8" type="primary">LOC108675622</name>
</gene>
<feature type="compositionally biased region" description="Basic and acidic residues" evidence="1">
    <location>
        <begin position="67"/>
        <end position="79"/>
    </location>
</feature>
<reference evidence="4 5" key="1">
    <citation type="submission" date="2025-04" db="UniProtKB">
        <authorList>
            <consortium name="RefSeq"/>
        </authorList>
    </citation>
    <scope>IDENTIFICATION</scope>
    <source>
        <tissue evidence="4 5">Whole organism</tissue>
    </source>
</reference>
<dbReference type="GO" id="GO:0003830">
    <property type="term" value="F:beta-1,4-mannosylglycoprotein 4-beta-N-acetylglucosaminyltransferase activity"/>
    <property type="evidence" value="ECO:0007669"/>
    <property type="project" value="InterPro"/>
</dbReference>
<evidence type="ECO:0000313" key="7">
    <source>
        <dbReference type="RefSeq" id="XP_047741040.1"/>
    </source>
</evidence>
<dbReference type="AlphaFoldDB" id="A0A8B7NZE0"/>
<dbReference type="KEGG" id="hazt:108675622"/>
<dbReference type="GO" id="GO:0016020">
    <property type="term" value="C:membrane"/>
    <property type="evidence" value="ECO:0007669"/>
    <property type="project" value="InterPro"/>
</dbReference>
<dbReference type="OMA" id="VRTGGWF"/>
<feature type="region of interest" description="Disordered" evidence="1">
    <location>
        <begin position="114"/>
        <end position="142"/>
    </location>
</feature>
<evidence type="ECO:0000313" key="6">
    <source>
        <dbReference type="RefSeq" id="XP_047741039.1"/>
    </source>
</evidence>
<evidence type="ECO:0000256" key="2">
    <source>
        <dbReference type="SAM" id="Phobius"/>
    </source>
</evidence>
<sequence length="566" mass="64356">MSPLAVIGRFRRGCPRRELVIFVVVQVLLGLLFFHLYGEHYLPEVIEKLQRNSPLVAFDASRVDQLDHDSNEKEYDHKSSTYKTASEGDTGSHKLDLMSTLTLVDVTSKNNLPARHMADEDKLANKNREPSAAPASVSENTTDFHLENRSKMIFNNEQTYTLKDDNNQYFVTMSPKLICYGEGTDLEKMKTIVNASSCLCKQRYYGADCGLPDAIWNSPYGQTNNHDNLKRRQVPRRVINGLPLLNEVALLEARVNDLAGAVDLFLLAESNYSAHGDPKKLYIKQKLEDGFLREFHHQILHVFVGFFPTRGKTDNWYADQYLRVYMGKMGIPRISGIRDDDLFILNDADEMPSREVVMFLKLYDGYTEPVALALRWSIYGFFFKNLAAENAVTRLLNNRKELTTTVSAVATMGLVTKVLENDPFMIRGRLTNAKSELLAAYNRQYPGLVNLWTAGGVDHYCGWHCSWCFSPEGIVLKLDSAQAGDKPRWGDYPEKHDLAYLADLIKYGGWFDGSHNTKLVPPDEVFYAPPFLLKHATRFQSILIHPAQRETFPNSSAFIDDLLTRQ</sequence>
<keyword evidence="2" id="KW-0812">Transmembrane</keyword>
<organism evidence="3 4">
    <name type="scientific">Hyalella azteca</name>
    <name type="common">Amphipod</name>
    <dbReference type="NCBI Taxonomy" id="294128"/>
    <lineage>
        <taxon>Eukaryota</taxon>
        <taxon>Metazoa</taxon>
        <taxon>Ecdysozoa</taxon>
        <taxon>Arthropoda</taxon>
        <taxon>Crustacea</taxon>
        <taxon>Multicrustacea</taxon>
        <taxon>Malacostraca</taxon>
        <taxon>Eumalacostraca</taxon>
        <taxon>Peracarida</taxon>
        <taxon>Amphipoda</taxon>
        <taxon>Senticaudata</taxon>
        <taxon>Talitrida</taxon>
        <taxon>Talitroidea</taxon>
        <taxon>Hyalellidae</taxon>
        <taxon>Hyalella</taxon>
    </lineage>
</organism>
<dbReference type="Pfam" id="PF04724">
    <property type="entry name" value="Glyco_transf_17"/>
    <property type="match status" value="1"/>
</dbReference>
<keyword evidence="3" id="KW-1185">Reference proteome</keyword>
<proteinExistence type="predicted"/>
<keyword evidence="2" id="KW-1133">Transmembrane helix</keyword>
<feature type="transmembrane region" description="Helical" evidence="2">
    <location>
        <begin position="19"/>
        <end position="38"/>
    </location>
</feature>
<keyword evidence="2" id="KW-0472">Membrane</keyword>
<dbReference type="OrthoDB" id="6474464at2759"/>
<feature type="region of interest" description="Disordered" evidence="1">
    <location>
        <begin position="67"/>
        <end position="91"/>
    </location>
</feature>
<dbReference type="RefSeq" id="XP_047741040.1">
    <property type="nucleotide sequence ID" value="XM_047885084.1"/>
</dbReference>
<dbReference type="GeneID" id="108675622"/>
<evidence type="ECO:0000313" key="4">
    <source>
        <dbReference type="RefSeq" id="XP_018019138.1"/>
    </source>
</evidence>
<evidence type="ECO:0000313" key="3">
    <source>
        <dbReference type="Proteomes" id="UP000694843"/>
    </source>
</evidence>
<dbReference type="GO" id="GO:0006044">
    <property type="term" value="P:N-acetylglucosamine metabolic process"/>
    <property type="evidence" value="ECO:0007669"/>
    <property type="project" value="TreeGrafter"/>
</dbReference>
<dbReference type="RefSeq" id="XP_047741041.1">
    <property type="nucleotide sequence ID" value="XM_047885085.1"/>
</dbReference>
<accession>A0A8B7NZE0</accession>
<evidence type="ECO:0000313" key="8">
    <source>
        <dbReference type="RefSeq" id="XP_047741041.1"/>
    </source>
</evidence>
<dbReference type="Proteomes" id="UP000694843">
    <property type="component" value="Unplaced"/>
</dbReference>
<protein>
    <submittedName>
        <fullName evidence="4 5">Beta-1,4-mannosyl-glycoprotein 4-beta-N-acetylglucosaminyltransferase</fullName>
    </submittedName>
</protein>
<dbReference type="PANTHER" id="PTHR12224">
    <property type="entry name" value="BETA-1,4-MANNOSYL-GLYCOPROTEIN BETA-1,4-N-ACETYLGLUCOSAMINYL-TRANSFERASE"/>
    <property type="match status" value="1"/>
</dbReference>
<dbReference type="InterPro" id="IPR006813">
    <property type="entry name" value="Glyco_trans_17"/>
</dbReference>
<dbReference type="RefSeq" id="XP_018019138.1">
    <property type="nucleotide sequence ID" value="XM_018163649.1"/>
</dbReference>
<evidence type="ECO:0000313" key="5">
    <source>
        <dbReference type="RefSeq" id="XP_018019139.1"/>
    </source>
</evidence>
<dbReference type="RefSeq" id="XP_047741039.1">
    <property type="nucleotide sequence ID" value="XM_047885083.1"/>
</dbReference>
<dbReference type="PANTHER" id="PTHR12224:SF0">
    <property type="entry name" value="BETA-1,4-MANNOSYL-GLYCOPROTEIN 4-BETA-N-ACETYLGLUCOSAMINYLTRANSFERASE"/>
    <property type="match status" value="1"/>
</dbReference>
<feature type="compositionally biased region" description="Basic and acidic residues" evidence="1">
    <location>
        <begin position="116"/>
        <end position="129"/>
    </location>
</feature>
<dbReference type="RefSeq" id="XP_018019139.1">
    <property type="nucleotide sequence ID" value="XM_018163650.2"/>
</dbReference>